<evidence type="ECO:0000256" key="1">
    <source>
        <dbReference type="SAM" id="MobiDB-lite"/>
    </source>
</evidence>
<comment type="caution">
    <text evidence="3">The sequence shown here is derived from an EMBL/GenBank/DDBJ whole genome shotgun (WGS) entry which is preliminary data.</text>
</comment>
<keyword evidence="2" id="KW-0812">Transmembrane</keyword>
<feature type="region of interest" description="Disordered" evidence="1">
    <location>
        <begin position="1"/>
        <end position="31"/>
    </location>
</feature>
<keyword evidence="4" id="KW-1185">Reference proteome</keyword>
<dbReference type="Proteomes" id="UP000320513">
    <property type="component" value="Unassembled WGS sequence"/>
</dbReference>
<evidence type="ECO:0000256" key="2">
    <source>
        <dbReference type="SAM" id="Phobius"/>
    </source>
</evidence>
<reference evidence="3 4" key="1">
    <citation type="submission" date="2019-07" db="EMBL/GenBank/DDBJ databases">
        <title>New Mycobacterium species.</title>
        <authorList>
            <person name="Tortoli E."/>
            <person name="Ghielmetti G."/>
            <person name="Friedel U."/>
            <person name="Trovato A."/>
        </authorList>
    </citation>
    <scope>NUCLEOTIDE SEQUENCE [LARGE SCALE GENOMIC DNA]</scope>
    <source>
        <strain evidence="3 4">16-83</strain>
    </source>
</reference>
<keyword evidence="2" id="KW-1133">Transmembrane helix</keyword>
<dbReference type="AlphaFoldDB" id="A0A557WXS4"/>
<dbReference type="EMBL" id="VMQU01000187">
    <property type="protein sequence ID" value="TVS78073.1"/>
    <property type="molecule type" value="Genomic_DNA"/>
</dbReference>
<feature type="compositionally biased region" description="Low complexity" evidence="1">
    <location>
        <begin position="12"/>
        <end position="31"/>
    </location>
</feature>
<evidence type="ECO:0000313" key="4">
    <source>
        <dbReference type="Proteomes" id="UP000320513"/>
    </source>
</evidence>
<keyword evidence="2" id="KW-0472">Membrane</keyword>
<feature type="transmembrane region" description="Helical" evidence="2">
    <location>
        <begin position="59"/>
        <end position="80"/>
    </location>
</feature>
<evidence type="ECO:0000313" key="3">
    <source>
        <dbReference type="EMBL" id="TVS78073.1"/>
    </source>
</evidence>
<accession>A0A557WXS4</accession>
<dbReference type="OrthoDB" id="4721116at2"/>
<sequence>MNPQAVGQPSYPAATGGPPTSTSTVGVPTGAAVLPPPPSYVPPPQAPAPPPVYRRRGPGWLAVWVMLALALLLALSATVMSAMKLTASNPAATTTTVMAPPPPPVSYSPEQVAAAKKEACDASDTADKSIIAAQKNFFDAARDRQSPQYHPALGNFQLVVILETQYIQQHLPPATPKNVLDATNEYVTAVIRLVDANTRELSDHDAQPFVLALRSAGDRLDKVCE</sequence>
<proteinExistence type="predicted"/>
<name>A0A557WXS4_9MYCO</name>
<gene>
    <name evidence="3" type="ORF">FPZ47_25660</name>
</gene>
<organism evidence="3 4">
    <name type="scientific">Mycobacterium helveticum</name>
    <dbReference type="NCBI Taxonomy" id="2592811"/>
    <lineage>
        <taxon>Bacteria</taxon>
        <taxon>Bacillati</taxon>
        <taxon>Actinomycetota</taxon>
        <taxon>Actinomycetes</taxon>
        <taxon>Mycobacteriales</taxon>
        <taxon>Mycobacteriaceae</taxon>
        <taxon>Mycobacterium</taxon>
    </lineage>
</organism>
<protein>
    <submittedName>
        <fullName evidence="3">Uncharacterized protein</fullName>
    </submittedName>
</protein>